<sequence>MSMKIKLFIVLFFAAGLDCTERCVKCEDTNLRSFCRYGGSRVDTDDDCPSGKSTCYYMKYTLANSGQLIFKRGCDSSNFCDKQKERRDIEIQRCLQCDGDFCNRGSLA</sequence>
<evidence type="ECO:0000313" key="3">
    <source>
        <dbReference type="Proteomes" id="UP001431783"/>
    </source>
</evidence>
<evidence type="ECO:0000256" key="1">
    <source>
        <dbReference type="SAM" id="SignalP"/>
    </source>
</evidence>
<evidence type="ECO:0000313" key="2">
    <source>
        <dbReference type="EMBL" id="KAK9885225.1"/>
    </source>
</evidence>
<gene>
    <name evidence="2" type="ORF">WA026_010728</name>
</gene>
<dbReference type="Proteomes" id="UP001431783">
    <property type="component" value="Unassembled WGS sequence"/>
</dbReference>
<comment type="caution">
    <text evidence="2">The sequence shown here is derived from an EMBL/GenBank/DDBJ whole genome shotgun (WGS) entry which is preliminary data.</text>
</comment>
<feature type="chain" id="PRO_5043957296" evidence="1">
    <location>
        <begin position="20"/>
        <end position="108"/>
    </location>
</feature>
<organism evidence="2 3">
    <name type="scientific">Henosepilachna vigintioctopunctata</name>
    <dbReference type="NCBI Taxonomy" id="420089"/>
    <lineage>
        <taxon>Eukaryota</taxon>
        <taxon>Metazoa</taxon>
        <taxon>Ecdysozoa</taxon>
        <taxon>Arthropoda</taxon>
        <taxon>Hexapoda</taxon>
        <taxon>Insecta</taxon>
        <taxon>Pterygota</taxon>
        <taxon>Neoptera</taxon>
        <taxon>Endopterygota</taxon>
        <taxon>Coleoptera</taxon>
        <taxon>Polyphaga</taxon>
        <taxon>Cucujiformia</taxon>
        <taxon>Coccinelloidea</taxon>
        <taxon>Coccinellidae</taxon>
        <taxon>Epilachninae</taxon>
        <taxon>Epilachnini</taxon>
        <taxon>Henosepilachna</taxon>
    </lineage>
</organism>
<proteinExistence type="predicted"/>
<dbReference type="AlphaFoldDB" id="A0AAW1UVU2"/>
<dbReference type="EMBL" id="JARQZJ010000095">
    <property type="protein sequence ID" value="KAK9885225.1"/>
    <property type="molecule type" value="Genomic_DNA"/>
</dbReference>
<dbReference type="InterPro" id="IPR045860">
    <property type="entry name" value="Snake_toxin-like_sf"/>
</dbReference>
<keyword evidence="3" id="KW-1185">Reference proteome</keyword>
<name>A0AAW1UVU2_9CUCU</name>
<protein>
    <submittedName>
        <fullName evidence="2">Uncharacterized protein</fullName>
    </submittedName>
</protein>
<keyword evidence="1" id="KW-0732">Signal</keyword>
<feature type="signal peptide" evidence="1">
    <location>
        <begin position="1"/>
        <end position="19"/>
    </location>
</feature>
<reference evidence="2 3" key="1">
    <citation type="submission" date="2023-03" db="EMBL/GenBank/DDBJ databases">
        <title>Genome insight into feeding habits of ladybird beetles.</title>
        <authorList>
            <person name="Li H.-S."/>
            <person name="Huang Y.-H."/>
            <person name="Pang H."/>
        </authorList>
    </citation>
    <scope>NUCLEOTIDE SEQUENCE [LARGE SCALE GENOMIC DNA]</scope>
    <source>
        <strain evidence="2">SYSU_2023b</strain>
        <tissue evidence="2">Whole body</tissue>
    </source>
</reference>
<accession>A0AAW1UVU2</accession>
<dbReference type="SUPFAM" id="SSF57302">
    <property type="entry name" value="Snake toxin-like"/>
    <property type="match status" value="1"/>
</dbReference>